<evidence type="ECO:0000256" key="1">
    <source>
        <dbReference type="SAM" id="MobiDB-lite"/>
    </source>
</evidence>
<sequence>MNFWACNFLRENHNDFWGPPKKAGRRQSSVVTVLFTRVPKPQTPDQTKEPKNRSTIEPKTPKNWKRNTVQPEPQRQHVAHALAKSNLHTNVANALQKLRNHRGFFSGKRGNTYGPSVSHPGWDISRQSSEDQNQDQDQDEHQDEDQEQDEYERTTQTTMTSTMRMEHWSSGSCPAQVHLGMAD</sequence>
<gene>
    <name evidence="2" type="primary">Dyak\GE21739</name>
    <name evidence="2" type="synonym">dyak_GLEANR_5476</name>
    <name evidence="2" type="synonym">GE21739</name>
    <name evidence="2" type="ORF">Dyak_GE21739</name>
</gene>
<proteinExistence type="predicted"/>
<feature type="region of interest" description="Disordered" evidence="1">
    <location>
        <begin position="105"/>
        <end position="183"/>
    </location>
</feature>
<feature type="compositionally biased region" description="Acidic residues" evidence="1">
    <location>
        <begin position="132"/>
        <end position="150"/>
    </location>
</feature>
<organism evidence="2 3">
    <name type="scientific">Drosophila yakuba</name>
    <name type="common">Fruit fly</name>
    <dbReference type="NCBI Taxonomy" id="7245"/>
    <lineage>
        <taxon>Eukaryota</taxon>
        <taxon>Metazoa</taxon>
        <taxon>Ecdysozoa</taxon>
        <taxon>Arthropoda</taxon>
        <taxon>Hexapoda</taxon>
        <taxon>Insecta</taxon>
        <taxon>Pterygota</taxon>
        <taxon>Neoptera</taxon>
        <taxon>Endopterygota</taxon>
        <taxon>Diptera</taxon>
        <taxon>Brachycera</taxon>
        <taxon>Muscomorpha</taxon>
        <taxon>Ephydroidea</taxon>
        <taxon>Drosophilidae</taxon>
        <taxon>Drosophila</taxon>
        <taxon>Sophophora</taxon>
    </lineage>
</organism>
<protein>
    <submittedName>
        <fullName evidence="2">Uncharacterized protein</fullName>
    </submittedName>
</protein>
<reference evidence="2 3" key="1">
    <citation type="journal article" date="2007" name="Nature">
        <title>Evolution of genes and genomes on the Drosophila phylogeny.</title>
        <authorList>
            <consortium name="Drosophila 12 Genomes Consortium"/>
            <person name="Clark A.G."/>
            <person name="Eisen M.B."/>
            <person name="Smith D.R."/>
            <person name="Bergman C.M."/>
            <person name="Oliver B."/>
            <person name="Markow T.A."/>
            <person name="Kaufman T.C."/>
            <person name="Kellis M."/>
            <person name="Gelbart W."/>
            <person name="Iyer V.N."/>
            <person name="Pollard D.A."/>
            <person name="Sackton T.B."/>
            <person name="Larracuente A.M."/>
            <person name="Singh N.D."/>
            <person name="Abad J.P."/>
            <person name="Abt D.N."/>
            <person name="Adryan B."/>
            <person name="Aguade M."/>
            <person name="Akashi H."/>
            <person name="Anderson W.W."/>
            <person name="Aquadro C.F."/>
            <person name="Ardell D.H."/>
            <person name="Arguello R."/>
            <person name="Artieri C.G."/>
            <person name="Barbash D.A."/>
            <person name="Barker D."/>
            <person name="Barsanti P."/>
            <person name="Batterham P."/>
            <person name="Batzoglou S."/>
            <person name="Begun D."/>
            <person name="Bhutkar A."/>
            <person name="Blanco E."/>
            <person name="Bosak S.A."/>
            <person name="Bradley R.K."/>
            <person name="Brand A.D."/>
            <person name="Brent M.R."/>
            <person name="Brooks A.N."/>
            <person name="Brown R.H."/>
            <person name="Butlin R.K."/>
            <person name="Caggese C."/>
            <person name="Calvi B.R."/>
            <person name="Bernardo de Carvalho A."/>
            <person name="Caspi A."/>
            <person name="Castrezana S."/>
            <person name="Celniker S.E."/>
            <person name="Chang J.L."/>
            <person name="Chapple C."/>
            <person name="Chatterji S."/>
            <person name="Chinwalla A."/>
            <person name="Civetta A."/>
            <person name="Clifton S.W."/>
            <person name="Comeron J.M."/>
            <person name="Costello J.C."/>
            <person name="Coyne J.A."/>
            <person name="Daub J."/>
            <person name="David R.G."/>
            <person name="Delcher A.L."/>
            <person name="Delehaunty K."/>
            <person name="Do C.B."/>
            <person name="Ebling H."/>
            <person name="Edwards K."/>
            <person name="Eickbush T."/>
            <person name="Evans J.D."/>
            <person name="Filipski A."/>
            <person name="Findeiss S."/>
            <person name="Freyhult E."/>
            <person name="Fulton L."/>
            <person name="Fulton R."/>
            <person name="Garcia A.C."/>
            <person name="Gardiner A."/>
            <person name="Garfield D.A."/>
            <person name="Garvin B.E."/>
            <person name="Gibson G."/>
            <person name="Gilbert D."/>
            <person name="Gnerre S."/>
            <person name="Godfrey J."/>
            <person name="Good R."/>
            <person name="Gotea V."/>
            <person name="Gravely B."/>
            <person name="Greenberg A.J."/>
            <person name="Griffiths-Jones S."/>
            <person name="Gross S."/>
            <person name="Guigo R."/>
            <person name="Gustafson E.A."/>
            <person name="Haerty W."/>
            <person name="Hahn M.W."/>
            <person name="Halligan D.L."/>
            <person name="Halpern A.L."/>
            <person name="Halter G.M."/>
            <person name="Han M.V."/>
            <person name="Heger A."/>
            <person name="Hillier L."/>
            <person name="Hinrichs A.S."/>
            <person name="Holmes I."/>
            <person name="Hoskins R.A."/>
            <person name="Hubisz M.J."/>
            <person name="Hultmark D."/>
            <person name="Huntley M.A."/>
            <person name="Jaffe D.B."/>
            <person name="Jagadeeshan S."/>
            <person name="Jeck W.R."/>
            <person name="Johnson J."/>
            <person name="Jones C.D."/>
            <person name="Jordan W.C."/>
            <person name="Karpen G.H."/>
            <person name="Kataoka E."/>
            <person name="Keightley P.D."/>
            <person name="Kheradpour P."/>
            <person name="Kirkness E.F."/>
            <person name="Koerich L.B."/>
            <person name="Kristiansen K."/>
            <person name="Kudrna D."/>
            <person name="Kulathinal R.J."/>
            <person name="Kumar S."/>
            <person name="Kwok R."/>
            <person name="Lander E."/>
            <person name="Langley C.H."/>
            <person name="Lapoint R."/>
            <person name="Lazzaro B.P."/>
            <person name="Lee S.J."/>
            <person name="Levesque L."/>
            <person name="Li R."/>
            <person name="Lin C.F."/>
            <person name="Lin M.F."/>
            <person name="Lindblad-Toh K."/>
            <person name="Llopart A."/>
            <person name="Long M."/>
            <person name="Low L."/>
            <person name="Lozovsky E."/>
            <person name="Lu J."/>
            <person name="Luo M."/>
            <person name="Machado C.A."/>
            <person name="Makalowski W."/>
            <person name="Marzo M."/>
            <person name="Matsuda M."/>
            <person name="Matzkin L."/>
            <person name="McAllister B."/>
            <person name="McBride C.S."/>
            <person name="McKernan B."/>
            <person name="McKernan K."/>
            <person name="Mendez-Lago M."/>
            <person name="Minx P."/>
            <person name="Mollenhauer M.U."/>
            <person name="Montooth K."/>
            <person name="Mount S.M."/>
            <person name="Mu X."/>
            <person name="Myers E."/>
            <person name="Negre B."/>
            <person name="Newfeld S."/>
            <person name="Nielsen R."/>
            <person name="Noor M.A."/>
            <person name="O'Grady P."/>
            <person name="Pachter L."/>
            <person name="Papaceit M."/>
            <person name="Parisi M.J."/>
            <person name="Parisi M."/>
            <person name="Parts L."/>
            <person name="Pedersen J.S."/>
            <person name="Pesole G."/>
            <person name="Phillippy A.M."/>
            <person name="Ponting C.P."/>
            <person name="Pop M."/>
            <person name="Porcelli D."/>
            <person name="Powell J.R."/>
            <person name="Prohaska S."/>
            <person name="Pruitt K."/>
            <person name="Puig M."/>
            <person name="Quesneville H."/>
            <person name="Ram K.R."/>
            <person name="Rand D."/>
            <person name="Rasmussen M.D."/>
            <person name="Reed L.K."/>
            <person name="Reenan R."/>
            <person name="Reily A."/>
            <person name="Remington K.A."/>
            <person name="Rieger T.T."/>
            <person name="Ritchie M.G."/>
            <person name="Robin C."/>
            <person name="Rogers Y.H."/>
            <person name="Rohde C."/>
            <person name="Rozas J."/>
            <person name="Rubenfield M.J."/>
            <person name="Ruiz A."/>
            <person name="Russo S."/>
            <person name="Salzberg S.L."/>
            <person name="Sanchez-Gracia A."/>
            <person name="Saranga D.J."/>
            <person name="Sato H."/>
            <person name="Schaeffer S.W."/>
            <person name="Schatz M.C."/>
            <person name="Schlenke T."/>
            <person name="Schwartz R."/>
            <person name="Segarra C."/>
            <person name="Singh R.S."/>
            <person name="Sirot L."/>
            <person name="Sirota M."/>
            <person name="Sisneros N.B."/>
            <person name="Smith C.D."/>
            <person name="Smith T.F."/>
            <person name="Spieth J."/>
            <person name="Stage D.E."/>
            <person name="Stark A."/>
            <person name="Stephan W."/>
            <person name="Strausberg R.L."/>
            <person name="Strempel S."/>
            <person name="Sturgill D."/>
            <person name="Sutton G."/>
            <person name="Sutton G.G."/>
            <person name="Tao W."/>
            <person name="Teichmann S."/>
            <person name="Tobari Y.N."/>
            <person name="Tomimura Y."/>
            <person name="Tsolas J.M."/>
            <person name="Valente V.L."/>
            <person name="Venter E."/>
            <person name="Venter J.C."/>
            <person name="Vicario S."/>
            <person name="Vieira F.G."/>
            <person name="Vilella A.J."/>
            <person name="Villasante A."/>
            <person name="Walenz B."/>
            <person name="Wang J."/>
            <person name="Wasserman M."/>
            <person name="Watts T."/>
            <person name="Wilson D."/>
            <person name="Wilson R.K."/>
            <person name="Wing R.A."/>
            <person name="Wolfner M.F."/>
            <person name="Wong A."/>
            <person name="Wong G.K."/>
            <person name="Wu C.I."/>
            <person name="Wu G."/>
            <person name="Yamamoto D."/>
            <person name="Yang H.P."/>
            <person name="Yang S.P."/>
            <person name="Yorke J.A."/>
            <person name="Yoshida K."/>
            <person name="Zdobnov E."/>
            <person name="Zhang P."/>
            <person name="Zhang Y."/>
            <person name="Zimin A.V."/>
            <person name="Baldwin J."/>
            <person name="Abdouelleil A."/>
            <person name="Abdulkadir J."/>
            <person name="Abebe A."/>
            <person name="Abera B."/>
            <person name="Abreu J."/>
            <person name="Acer S.C."/>
            <person name="Aftuck L."/>
            <person name="Alexander A."/>
            <person name="An P."/>
            <person name="Anderson E."/>
            <person name="Anderson S."/>
            <person name="Arachi H."/>
            <person name="Azer M."/>
            <person name="Bachantsang P."/>
            <person name="Barry A."/>
            <person name="Bayul T."/>
            <person name="Berlin A."/>
            <person name="Bessette D."/>
            <person name="Bloom T."/>
            <person name="Blye J."/>
            <person name="Boguslavskiy L."/>
            <person name="Bonnet C."/>
            <person name="Boukhgalter B."/>
            <person name="Bourzgui I."/>
            <person name="Brown A."/>
            <person name="Cahill P."/>
            <person name="Channer S."/>
            <person name="Cheshatsang Y."/>
            <person name="Chuda L."/>
            <person name="Citroen M."/>
            <person name="Collymore A."/>
            <person name="Cooke P."/>
            <person name="Costello M."/>
            <person name="D'Aco K."/>
            <person name="Daza R."/>
            <person name="De Haan G."/>
            <person name="DeGray S."/>
            <person name="DeMaso C."/>
            <person name="Dhargay N."/>
            <person name="Dooley K."/>
            <person name="Dooley E."/>
            <person name="Doricent M."/>
            <person name="Dorje P."/>
            <person name="Dorjee K."/>
            <person name="Dupes A."/>
            <person name="Elong R."/>
            <person name="Falk J."/>
            <person name="Farina A."/>
            <person name="Faro S."/>
            <person name="Ferguson D."/>
            <person name="Fisher S."/>
            <person name="Foley C.D."/>
            <person name="Franke A."/>
            <person name="Friedrich D."/>
            <person name="Gadbois L."/>
            <person name="Gearin G."/>
            <person name="Gearin C.R."/>
            <person name="Giannoukos G."/>
            <person name="Goode T."/>
            <person name="Graham J."/>
            <person name="Grandbois E."/>
            <person name="Grewal S."/>
            <person name="Gyaltsen K."/>
            <person name="Hafez N."/>
            <person name="Hagos B."/>
            <person name="Hall J."/>
            <person name="Henson C."/>
            <person name="Hollinger A."/>
            <person name="Honan T."/>
            <person name="Huard M.D."/>
            <person name="Hughes L."/>
            <person name="Hurhula B."/>
            <person name="Husby M.E."/>
            <person name="Kamat A."/>
            <person name="Kanga B."/>
            <person name="Kashin S."/>
            <person name="Khazanovich D."/>
            <person name="Kisner P."/>
            <person name="Lance K."/>
            <person name="Lara M."/>
            <person name="Lee W."/>
            <person name="Lennon N."/>
            <person name="Letendre F."/>
            <person name="LeVine R."/>
            <person name="Lipovsky A."/>
            <person name="Liu X."/>
            <person name="Liu J."/>
            <person name="Liu S."/>
            <person name="Lokyitsang T."/>
            <person name="Lokyitsang Y."/>
            <person name="Lubonja R."/>
            <person name="Lui A."/>
            <person name="MacDonald P."/>
            <person name="Magnisalis V."/>
            <person name="Maru K."/>
            <person name="Matthews C."/>
            <person name="McCusker W."/>
            <person name="McDonough S."/>
            <person name="Mehta T."/>
            <person name="Meldrim J."/>
            <person name="Meneus L."/>
            <person name="Mihai O."/>
            <person name="Mihalev A."/>
            <person name="Mihova T."/>
            <person name="Mittelman R."/>
            <person name="Mlenga V."/>
            <person name="Montmayeur A."/>
            <person name="Mulrain L."/>
            <person name="Navidi A."/>
            <person name="Naylor J."/>
            <person name="Negash T."/>
            <person name="Nguyen T."/>
            <person name="Nguyen N."/>
            <person name="Nicol R."/>
            <person name="Norbu C."/>
            <person name="Norbu N."/>
            <person name="Novod N."/>
            <person name="O'Neill B."/>
            <person name="Osman S."/>
            <person name="Markiewicz E."/>
            <person name="Oyono O.L."/>
            <person name="Patti C."/>
            <person name="Phunkhang P."/>
            <person name="Pierre F."/>
            <person name="Priest M."/>
            <person name="Raghuraman S."/>
            <person name="Rege F."/>
            <person name="Reyes R."/>
            <person name="Rise C."/>
            <person name="Rogov P."/>
            <person name="Ross K."/>
            <person name="Ryan E."/>
            <person name="Settipalli S."/>
            <person name="Shea T."/>
            <person name="Sherpa N."/>
            <person name="Shi L."/>
            <person name="Shih D."/>
            <person name="Sparrow T."/>
            <person name="Spaulding J."/>
            <person name="Stalker J."/>
            <person name="Stange-Thomann N."/>
            <person name="Stavropoulos S."/>
            <person name="Stone C."/>
            <person name="Strader C."/>
            <person name="Tesfaye S."/>
            <person name="Thomson T."/>
            <person name="Thoulutsang Y."/>
            <person name="Thoulutsang D."/>
            <person name="Topham K."/>
            <person name="Topping I."/>
            <person name="Tsamla T."/>
            <person name="Vassiliev H."/>
            <person name="Vo A."/>
            <person name="Wangchuk T."/>
            <person name="Wangdi T."/>
            <person name="Weiand M."/>
            <person name="Wilkinson J."/>
            <person name="Wilson A."/>
            <person name="Yadav S."/>
            <person name="Young G."/>
            <person name="Yu Q."/>
            <person name="Zembek L."/>
            <person name="Zhong D."/>
            <person name="Zimmer A."/>
            <person name="Zwirko Z."/>
            <person name="Jaffe D.B."/>
            <person name="Alvarez P."/>
            <person name="Brockman W."/>
            <person name="Butler J."/>
            <person name="Chin C."/>
            <person name="Gnerre S."/>
            <person name="Grabherr M."/>
            <person name="Kleber M."/>
            <person name="Mauceli E."/>
            <person name="MacCallum I."/>
        </authorList>
    </citation>
    <scope>NUCLEOTIDE SEQUENCE [LARGE SCALE GENOMIC DNA]</scope>
    <source>
        <strain evidence="3">Tai18E2 / Tucson 14021-0261.01</strain>
    </source>
</reference>
<accession>A0A0R1E1W3</accession>
<reference evidence="2 3" key="2">
    <citation type="journal article" date="2007" name="PLoS Biol.">
        <title>Principles of genome evolution in the Drosophila melanogaster species group.</title>
        <authorList>
            <person name="Ranz J.M."/>
            <person name="Maurin D."/>
            <person name="Chan Y.S."/>
            <person name="von Grotthuss M."/>
            <person name="Hillier L.W."/>
            <person name="Roote J."/>
            <person name="Ashburner M."/>
            <person name="Bergman C.M."/>
        </authorList>
    </citation>
    <scope>NUCLEOTIDE SEQUENCE [LARGE SCALE GENOMIC DNA]</scope>
    <source>
        <strain evidence="3">Tai18E2 / Tucson 14021-0261.01</strain>
    </source>
</reference>
<dbReference type="Proteomes" id="UP000002282">
    <property type="component" value="Chromosome 3L"/>
</dbReference>
<keyword evidence="3" id="KW-1185">Reference proteome</keyword>
<dbReference type="EMBL" id="CM000159">
    <property type="protein sequence ID" value="KRK01602.1"/>
    <property type="molecule type" value="Genomic_DNA"/>
</dbReference>
<feature type="compositionally biased region" description="Basic and acidic residues" evidence="1">
    <location>
        <begin position="46"/>
        <end position="60"/>
    </location>
</feature>
<dbReference type="AlphaFoldDB" id="A0A0R1E1W3"/>
<name>A0A0R1E1W3_DROYA</name>
<dbReference type="KEGG" id="dya:Dyak_GE21739"/>
<feature type="compositionally biased region" description="Low complexity" evidence="1">
    <location>
        <begin position="154"/>
        <end position="163"/>
    </location>
</feature>
<feature type="region of interest" description="Disordered" evidence="1">
    <location>
        <begin position="37"/>
        <end position="75"/>
    </location>
</feature>
<evidence type="ECO:0000313" key="3">
    <source>
        <dbReference type="Proteomes" id="UP000002282"/>
    </source>
</evidence>
<evidence type="ECO:0000313" key="2">
    <source>
        <dbReference type="EMBL" id="KRK01602.1"/>
    </source>
</evidence>